<dbReference type="GO" id="GO:0005737">
    <property type="term" value="C:cytoplasm"/>
    <property type="evidence" value="ECO:0007669"/>
    <property type="project" value="TreeGrafter"/>
</dbReference>
<evidence type="ECO:0000313" key="8">
    <source>
        <dbReference type="Proteomes" id="UP000649617"/>
    </source>
</evidence>
<organism evidence="7 8">
    <name type="scientific">Symbiodinium pilosum</name>
    <name type="common">Dinoflagellate</name>
    <dbReference type="NCBI Taxonomy" id="2952"/>
    <lineage>
        <taxon>Eukaryota</taxon>
        <taxon>Sar</taxon>
        <taxon>Alveolata</taxon>
        <taxon>Dinophyceae</taxon>
        <taxon>Suessiales</taxon>
        <taxon>Symbiodiniaceae</taxon>
        <taxon>Symbiodinium</taxon>
    </lineage>
</organism>
<accession>A0A812IQG6</accession>
<comment type="catalytic activity">
    <reaction evidence="1">
        <text>Thiol-dependent hydrolysis of ester, thioester, amide, peptide and isopeptide bonds formed by the C-terminal Gly of ubiquitin (a 76-residue protein attached to proteins as an intracellular targeting signal).</text>
        <dbReference type="EC" id="3.4.19.12"/>
    </reaction>
</comment>
<evidence type="ECO:0000256" key="3">
    <source>
        <dbReference type="ARBA" id="ARBA00022670"/>
    </source>
</evidence>
<dbReference type="PANTHER" id="PTHR13367">
    <property type="entry name" value="UBIQUITIN THIOESTERASE"/>
    <property type="match status" value="1"/>
</dbReference>
<keyword evidence="6" id="KW-0788">Thiol protease</keyword>
<name>A0A812IQG6_SYMPI</name>
<dbReference type="OrthoDB" id="2684236at2759"/>
<keyword evidence="4" id="KW-0833">Ubl conjugation pathway</keyword>
<evidence type="ECO:0000256" key="5">
    <source>
        <dbReference type="ARBA" id="ARBA00022801"/>
    </source>
</evidence>
<proteinExistence type="predicted"/>
<dbReference type="Proteomes" id="UP000649617">
    <property type="component" value="Unassembled WGS sequence"/>
</dbReference>
<sequence>MPSFNEPVTQQSGARQAVLCIPQLSEISIAQYCVRRTLKPADSELLLTYLTAPYIRVPLLLGFFADRERVSLLREPLLQAVLDAALFEPGQWQSKEAAATGPPQSVPAPDRSHLATPAGLLFNELLRSPRVLLDTIRLLLDVAVEKDPGHPGSANEVTQSGYAWRFFKAYQLQGLILYLVRLAVRGCPNSGTICLPILPLTFSRKHAGVQSYLLFLVNHARTSLSLLVYVSSREHGQARTLAKHLVLFEQYIFVAVWVTGSCHEASSKNMNGHCCWNLFVHGEGAVEFAQSAGTKFAFLKSRRSGKMTCSGRTWTAEDLQMESRTNKAGPLSMGKQPAQSYDLTVCNLIVAALKMGERVKPKVCSSAVAASFRCLFVLHAASFLRCFVSMHAKTSR</sequence>
<keyword evidence="3" id="KW-0645">Protease</keyword>
<dbReference type="InterPro" id="IPR051346">
    <property type="entry name" value="OTU_Deubiquitinase"/>
</dbReference>
<dbReference type="GO" id="GO:0004843">
    <property type="term" value="F:cysteine-type deubiquitinase activity"/>
    <property type="evidence" value="ECO:0007669"/>
    <property type="project" value="UniProtKB-EC"/>
</dbReference>
<keyword evidence="5" id="KW-0378">Hydrolase</keyword>
<reference evidence="7" key="1">
    <citation type="submission" date="2021-02" db="EMBL/GenBank/DDBJ databases">
        <authorList>
            <person name="Dougan E. K."/>
            <person name="Rhodes N."/>
            <person name="Thang M."/>
            <person name="Chan C."/>
        </authorList>
    </citation>
    <scope>NUCLEOTIDE SEQUENCE</scope>
</reference>
<protein>
    <recommendedName>
        <fullName evidence="2">ubiquitinyl hydrolase 1</fullName>
        <ecNumber evidence="2">3.4.19.12</ecNumber>
    </recommendedName>
</protein>
<evidence type="ECO:0000256" key="4">
    <source>
        <dbReference type="ARBA" id="ARBA00022786"/>
    </source>
</evidence>
<dbReference type="GO" id="GO:0005634">
    <property type="term" value="C:nucleus"/>
    <property type="evidence" value="ECO:0007669"/>
    <property type="project" value="TreeGrafter"/>
</dbReference>
<evidence type="ECO:0000256" key="1">
    <source>
        <dbReference type="ARBA" id="ARBA00000707"/>
    </source>
</evidence>
<evidence type="ECO:0000256" key="2">
    <source>
        <dbReference type="ARBA" id="ARBA00012759"/>
    </source>
</evidence>
<keyword evidence="8" id="KW-1185">Reference proteome</keyword>
<dbReference type="EC" id="3.4.19.12" evidence="2"/>
<dbReference type="GO" id="GO:0070530">
    <property type="term" value="F:K63-linked polyubiquitin modification-dependent protein binding"/>
    <property type="evidence" value="ECO:0007669"/>
    <property type="project" value="TreeGrafter"/>
</dbReference>
<gene>
    <name evidence="7" type="ORF">SPIL2461_LOCUS710</name>
</gene>
<evidence type="ECO:0000256" key="6">
    <source>
        <dbReference type="ARBA" id="ARBA00022807"/>
    </source>
</evidence>
<evidence type="ECO:0000313" key="7">
    <source>
        <dbReference type="EMBL" id="CAE7170583.1"/>
    </source>
</evidence>
<dbReference type="GO" id="GO:0071947">
    <property type="term" value="P:protein deubiquitination involved in ubiquitin-dependent protein catabolic process"/>
    <property type="evidence" value="ECO:0007669"/>
    <property type="project" value="TreeGrafter"/>
</dbReference>
<dbReference type="EMBL" id="CAJNIZ010000603">
    <property type="protein sequence ID" value="CAE7170583.1"/>
    <property type="molecule type" value="Genomic_DNA"/>
</dbReference>
<comment type="caution">
    <text evidence="7">The sequence shown here is derived from an EMBL/GenBank/DDBJ whole genome shotgun (WGS) entry which is preliminary data.</text>
</comment>
<dbReference type="AlphaFoldDB" id="A0A812IQG6"/>
<dbReference type="PANTHER" id="PTHR13367:SF28">
    <property type="entry name" value="UBIQUITIN THIOESTERASE ZRANB1"/>
    <property type="match status" value="1"/>
</dbReference>